<dbReference type="Gene3D" id="3.30.1300.40">
    <property type="match status" value="1"/>
</dbReference>
<sequence length="229" mass="25858">MSFSKQVLNDVTMTYFMEGSVNGHDFTIEGEGTGKPYEGHQRFNLRVTKGAPLPFAVDILSAAFAYGNRCFTKYPKEIPDFFKQSLPEDMSWERTMTFEDGGIVAISAHIRLIGNRFEHKSKFVGVNFPADGPVMQRKTLGWEPSSEKMTPRDGILKGYVPSFLVLQGGGNYRCDYDTSYRAMKPVEMPGGHFIQHRIVRRDIKKDSNGNTWQIQEDAFAHNSEVPDSA</sequence>
<organism evidence="5">
    <name type="scientific">Eusmilia fastigiata</name>
    <dbReference type="NCBI Taxonomy" id="214972"/>
    <lineage>
        <taxon>Eukaryota</taxon>
        <taxon>Metazoa</taxon>
        <taxon>Cnidaria</taxon>
        <taxon>Anthozoa</taxon>
        <taxon>Hexacorallia</taxon>
        <taxon>Scleractinia</taxon>
        <taxon>Faviina</taxon>
        <taxon>Meandrinidae</taxon>
        <taxon>Eusmilia</taxon>
    </lineage>
</organism>
<keyword evidence="2" id="KW-0157">Chromophore</keyword>
<evidence type="ECO:0000256" key="4">
    <source>
        <dbReference type="ARBA" id="ARBA00023262"/>
    </source>
</evidence>
<dbReference type="Gene3D" id="2.40.155.10">
    <property type="entry name" value="Green fluorescent protein"/>
    <property type="match status" value="1"/>
</dbReference>
<evidence type="ECO:0000313" key="5">
    <source>
        <dbReference type="EMBL" id="ABB17970.1"/>
    </source>
</evidence>
<accession>A8CLW9</accession>
<dbReference type="GO" id="GO:0008218">
    <property type="term" value="P:bioluminescence"/>
    <property type="evidence" value="ECO:0007669"/>
    <property type="project" value="UniProtKB-KW"/>
</dbReference>
<protein>
    <submittedName>
        <fullName evidence="5">Cyan fluorescent GFP-like protein</fullName>
    </submittedName>
</protein>
<evidence type="ECO:0000256" key="3">
    <source>
        <dbReference type="ARBA" id="ARBA00023223"/>
    </source>
</evidence>
<dbReference type="Pfam" id="PF01353">
    <property type="entry name" value="GFP"/>
    <property type="match status" value="1"/>
</dbReference>
<dbReference type="AlphaFoldDB" id="A8CLW9"/>
<dbReference type="SUPFAM" id="SSF54511">
    <property type="entry name" value="GFP-like"/>
    <property type="match status" value="1"/>
</dbReference>
<evidence type="ECO:0000256" key="1">
    <source>
        <dbReference type="ARBA" id="ARBA00008949"/>
    </source>
</evidence>
<evidence type="ECO:0000256" key="2">
    <source>
        <dbReference type="ARBA" id="ARBA00022991"/>
    </source>
</evidence>
<dbReference type="EMBL" id="DQ206397">
    <property type="protein sequence ID" value="ABB17970.1"/>
    <property type="molecule type" value="mRNA"/>
</dbReference>
<comment type="similarity">
    <text evidence="1">Belongs to the GFP family.</text>
</comment>
<keyword evidence="3" id="KW-0455">Luminescence</keyword>
<proteinExistence type="evidence at transcript level"/>
<dbReference type="InterPro" id="IPR009017">
    <property type="entry name" value="GFP"/>
</dbReference>
<reference evidence="5" key="1">
    <citation type="journal article" date="2008" name="PLoS ONE">
        <title>Diversity and evolution of coral fluorescent proteins.</title>
        <authorList>
            <person name="Alieva N.O."/>
            <person name="Konzen K.A."/>
            <person name="Field S.F."/>
            <person name="Meleshkevitch E.A."/>
            <person name="Hunt M.E."/>
            <person name="Beltran-Ramirez V."/>
            <person name="Miller D.J."/>
            <person name="Wiedenmann J."/>
            <person name="Salih A."/>
            <person name="Matz M.V."/>
        </authorList>
    </citation>
    <scope>NUCLEOTIDE SEQUENCE</scope>
</reference>
<keyword evidence="4" id="KW-0599">Photoprotein</keyword>
<dbReference type="InterPro" id="IPR011584">
    <property type="entry name" value="GFP-related"/>
</dbReference>
<name>A8CLW9_9CNID</name>